<evidence type="ECO:0000313" key="6">
    <source>
        <dbReference type="Proteomes" id="UP000784294"/>
    </source>
</evidence>
<dbReference type="Proteomes" id="UP000784294">
    <property type="component" value="Unassembled WGS sequence"/>
</dbReference>
<evidence type="ECO:0000313" key="5">
    <source>
        <dbReference type="EMBL" id="VEL17702.1"/>
    </source>
</evidence>
<evidence type="ECO:0000256" key="1">
    <source>
        <dbReference type="ARBA" id="ARBA00007374"/>
    </source>
</evidence>
<protein>
    <recommendedName>
        <fullName evidence="7">Kinase</fullName>
    </recommendedName>
</protein>
<keyword evidence="4" id="KW-1133">Transmembrane helix</keyword>
<comment type="caution">
    <text evidence="5">The sequence shown here is derived from an EMBL/GenBank/DDBJ whole genome shotgun (WGS) entry which is preliminary data.</text>
</comment>
<name>A0A448WQK7_9PLAT</name>
<dbReference type="EMBL" id="CAAALY010033818">
    <property type="protein sequence ID" value="VEL17702.1"/>
    <property type="molecule type" value="Genomic_DNA"/>
</dbReference>
<gene>
    <name evidence="5" type="ORF">PXEA_LOCUS11142</name>
</gene>
<evidence type="ECO:0008006" key="7">
    <source>
        <dbReference type="Google" id="ProtNLM"/>
    </source>
</evidence>
<evidence type="ECO:0000256" key="2">
    <source>
        <dbReference type="ARBA" id="ARBA00022679"/>
    </source>
</evidence>
<keyword evidence="4" id="KW-0812">Transmembrane</keyword>
<dbReference type="GO" id="GO:0032958">
    <property type="term" value="P:inositol phosphate biosynthetic process"/>
    <property type="evidence" value="ECO:0007669"/>
    <property type="project" value="InterPro"/>
</dbReference>
<reference evidence="5" key="1">
    <citation type="submission" date="2018-11" db="EMBL/GenBank/DDBJ databases">
        <authorList>
            <consortium name="Pathogen Informatics"/>
        </authorList>
    </citation>
    <scope>NUCLEOTIDE SEQUENCE</scope>
</reference>
<evidence type="ECO:0000256" key="3">
    <source>
        <dbReference type="ARBA" id="ARBA00022777"/>
    </source>
</evidence>
<keyword evidence="6" id="KW-1185">Reference proteome</keyword>
<keyword evidence="3" id="KW-0418">Kinase</keyword>
<keyword evidence="4" id="KW-0472">Membrane</keyword>
<dbReference type="GO" id="GO:0016301">
    <property type="term" value="F:kinase activity"/>
    <property type="evidence" value="ECO:0007669"/>
    <property type="project" value="UniProtKB-KW"/>
</dbReference>
<dbReference type="OrthoDB" id="338650at2759"/>
<dbReference type="AlphaFoldDB" id="A0A448WQK7"/>
<proteinExistence type="inferred from homology"/>
<organism evidence="5 6">
    <name type="scientific">Protopolystoma xenopodis</name>
    <dbReference type="NCBI Taxonomy" id="117903"/>
    <lineage>
        <taxon>Eukaryota</taxon>
        <taxon>Metazoa</taxon>
        <taxon>Spiralia</taxon>
        <taxon>Lophotrochozoa</taxon>
        <taxon>Platyhelminthes</taxon>
        <taxon>Monogenea</taxon>
        <taxon>Polyopisthocotylea</taxon>
        <taxon>Polystomatidea</taxon>
        <taxon>Polystomatidae</taxon>
        <taxon>Protopolystoma</taxon>
    </lineage>
</organism>
<sequence length="142" mass="16426">MLYKAEELPLLCSHYTHQIGDTYYFGMEDLLTGYLHPSIVDLKIGFEAYPPEIDEHKRARAAAKYPWRRDTGFLLTGMKVDCLYIIAAFISLSLLCILSLFVACLIDLIEPQNFNIFLINELSIHKRLYNCMMMLSSFYLGK</sequence>
<accession>A0A448WQK7</accession>
<feature type="transmembrane region" description="Helical" evidence="4">
    <location>
        <begin position="83"/>
        <end position="109"/>
    </location>
</feature>
<dbReference type="Pfam" id="PF03770">
    <property type="entry name" value="IPK"/>
    <property type="match status" value="1"/>
</dbReference>
<dbReference type="Gene3D" id="3.30.470.160">
    <property type="entry name" value="Inositol polyphosphate kinase"/>
    <property type="match status" value="1"/>
</dbReference>
<evidence type="ECO:0000256" key="4">
    <source>
        <dbReference type="SAM" id="Phobius"/>
    </source>
</evidence>
<dbReference type="SUPFAM" id="SSF56104">
    <property type="entry name" value="SAICAR synthase-like"/>
    <property type="match status" value="1"/>
</dbReference>
<keyword evidence="2" id="KW-0808">Transferase</keyword>
<dbReference type="InterPro" id="IPR038286">
    <property type="entry name" value="IPK_sf"/>
</dbReference>
<dbReference type="InterPro" id="IPR005522">
    <property type="entry name" value="IPK"/>
</dbReference>
<comment type="similarity">
    <text evidence="1">Belongs to the inositol phosphokinase (IPK) family.</text>
</comment>